<evidence type="ECO:0000259" key="2">
    <source>
        <dbReference type="Pfam" id="PF01035"/>
    </source>
</evidence>
<keyword evidence="4" id="KW-1185">Reference proteome</keyword>
<dbReference type="InterPro" id="IPR014048">
    <property type="entry name" value="MethylDNA_cys_MeTrfase_DNA-bd"/>
</dbReference>
<dbReference type="InterPro" id="IPR052520">
    <property type="entry name" value="ATL_DNA_repair"/>
</dbReference>
<feature type="domain" description="Methylated-DNA-[protein]-cysteine S-methyltransferase DNA binding" evidence="2">
    <location>
        <begin position="7"/>
        <end position="64"/>
    </location>
</feature>
<reference evidence="3 4" key="1">
    <citation type="submission" date="2018-06" db="EMBL/GenBank/DDBJ databases">
        <authorList>
            <consortium name="Pathogen Informatics"/>
            <person name="Doyle S."/>
        </authorList>
    </citation>
    <scope>NUCLEOTIDE SEQUENCE [LARGE SCALE GENOMIC DNA]</scope>
    <source>
        <strain evidence="3 4">NCTC9935</strain>
    </source>
</reference>
<dbReference type="GeneID" id="93757774"/>
<dbReference type="EMBL" id="UAPR01000011">
    <property type="protein sequence ID" value="SPT56361.1"/>
    <property type="molecule type" value="Genomic_DNA"/>
</dbReference>
<dbReference type="AlphaFoldDB" id="A0A2X0VRT0"/>
<evidence type="ECO:0000256" key="1">
    <source>
        <dbReference type="ARBA" id="ARBA00022763"/>
    </source>
</evidence>
<dbReference type="PANTHER" id="PTHR42942">
    <property type="entry name" value="6-O-METHYLGUANINE DNA METHYLTRANSFERASE"/>
    <property type="match status" value="1"/>
</dbReference>
<dbReference type="InterPro" id="IPR036217">
    <property type="entry name" value="MethylDNA_cys_MeTrfase_DNAb"/>
</dbReference>
<dbReference type="PANTHER" id="PTHR42942:SF1">
    <property type="entry name" value="ALKYLTRANSFERASE-LIKE PROTEIN 1"/>
    <property type="match status" value="1"/>
</dbReference>
<sequence>MREDLVEAVLRVVEAVPPGRAVTYGMIAAALGTGPRVVGLIMRDWGENVPWWRVVNVHGTFPTTVRGEGVSEWEREGMPHDPHRGKLLLSECVVEQDWLNAVARAVVEKVRNDLELSG</sequence>
<dbReference type="GO" id="GO:0006281">
    <property type="term" value="P:DNA repair"/>
    <property type="evidence" value="ECO:0007669"/>
    <property type="project" value="InterPro"/>
</dbReference>
<dbReference type="Pfam" id="PF01035">
    <property type="entry name" value="DNA_binding_1"/>
    <property type="match status" value="1"/>
</dbReference>
<dbReference type="GO" id="GO:0008168">
    <property type="term" value="F:methyltransferase activity"/>
    <property type="evidence" value="ECO:0007669"/>
    <property type="project" value="UniProtKB-KW"/>
</dbReference>
<accession>A0A2X0VRT0</accession>
<evidence type="ECO:0000313" key="4">
    <source>
        <dbReference type="Proteomes" id="UP000250192"/>
    </source>
</evidence>
<dbReference type="Proteomes" id="UP000250192">
    <property type="component" value="Unassembled WGS sequence"/>
</dbReference>
<dbReference type="GO" id="GO:0032259">
    <property type="term" value="P:methylation"/>
    <property type="evidence" value="ECO:0007669"/>
    <property type="project" value="UniProtKB-KW"/>
</dbReference>
<gene>
    <name evidence="3" type="ORF">NCTC9935_01892</name>
</gene>
<dbReference type="RefSeq" id="WP_111824349.1">
    <property type="nucleotide sequence ID" value="NZ_CBDERX010000079.1"/>
</dbReference>
<organism evidence="3 4">
    <name type="scientific">Schaalia odontolytica</name>
    <dbReference type="NCBI Taxonomy" id="1660"/>
    <lineage>
        <taxon>Bacteria</taxon>
        <taxon>Bacillati</taxon>
        <taxon>Actinomycetota</taxon>
        <taxon>Actinomycetes</taxon>
        <taxon>Actinomycetales</taxon>
        <taxon>Actinomycetaceae</taxon>
        <taxon>Schaalia</taxon>
    </lineage>
</organism>
<protein>
    <submittedName>
        <fullName evidence="3">Predicted methylated DNA-protein cysteine methyltransferase</fullName>
    </submittedName>
</protein>
<dbReference type="SUPFAM" id="SSF46767">
    <property type="entry name" value="Methylated DNA-protein cysteine methyltransferase, C-terminal domain"/>
    <property type="match status" value="1"/>
</dbReference>
<dbReference type="CDD" id="cd06445">
    <property type="entry name" value="ATase"/>
    <property type="match status" value="1"/>
</dbReference>
<dbReference type="Gene3D" id="1.10.10.10">
    <property type="entry name" value="Winged helix-like DNA-binding domain superfamily/Winged helix DNA-binding domain"/>
    <property type="match status" value="1"/>
</dbReference>
<name>A0A2X0VRT0_9ACTO</name>
<keyword evidence="1" id="KW-0227">DNA damage</keyword>
<keyword evidence="3" id="KW-0808">Transferase</keyword>
<dbReference type="OrthoDB" id="9132167at2"/>
<evidence type="ECO:0000313" key="3">
    <source>
        <dbReference type="EMBL" id="SPT56361.1"/>
    </source>
</evidence>
<keyword evidence="3" id="KW-0489">Methyltransferase</keyword>
<proteinExistence type="predicted"/>
<dbReference type="InterPro" id="IPR036388">
    <property type="entry name" value="WH-like_DNA-bd_sf"/>
</dbReference>